<gene>
    <name evidence="2" type="ORF">B296_00046313</name>
</gene>
<evidence type="ECO:0000313" key="2">
    <source>
        <dbReference type="EMBL" id="RRT37772.1"/>
    </source>
</evidence>
<dbReference type="Proteomes" id="UP000287651">
    <property type="component" value="Unassembled WGS sequence"/>
</dbReference>
<comment type="caution">
    <text evidence="2">The sequence shown here is derived from an EMBL/GenBank/DDBJ whole genome shotgun (WGS) entry which is preliminary data.</text>
</comment>
<feature type="compositionally biased region" description="Basic and acidic residues" evidence="1">
    <location>
        <begin position="116"/>
        <end position="130"/>
    </location>
</feature>
<dbReference type="AlphaFoldDB" id="A0A426XE82"/>
<feature type="compositionally biased region" description="Basic and acidic residues" evidence="1">
    <location>
        <begin position="179"/>
        <end position="189"/>
    </location>
</feature>
<reference evidence="2 3" key="1">
    <citation type="journal article" date="2014" name="Agronomy (Basel)">
        <title>A Draft Genome Sequence for Ensete ventricosum, the Drought-Tolerant Tree Against Hunger.</title>
        <authorList>
            <person name="Harrison J."/>
            <person name="Moore K.A."/>
            <person name="Paszkiewicz K."/>
            <person name="Jones T."/>
            <person name="Grant M."/>
            <person name="Ambacheew D."/>
            <person name="Muzemil S."/>
            <person name="Studholme D.J."/>
        </authorList>
    </citation>
    <scope>NUCLEOTIDE SEQUENCE [LARGE SCALE GENOMIC DNA]</scope>
</reference>
<evidence type="ECO:0000256" key="1">
    <source>
        <dbReference type="SAM" id="MobiDB-lite"/>
    </source>
</evidence>
<accession>A0A426XE82</accession>
<protein>
    <submittedName>
        <fullName evidence="2">Uncharacterized protein</fullName>
    </submittedName>
</protein>
<dbReference type="EMBL" id="AMZH03021899">
    <property type="protein sequence ID" value="RRT37772.1"/>
    <property type="molecule type" value="Genomic_DNA"/>
</dbReference>
<proteinExistence type="predicted"/>
<sequence>MIEPAIQPEFTGPCLHIIRAFGRIRSLGESRPNPFFGRRRRRHPLLPTFLGRLRILIETNIVSRSWDIGIANNVQGLLLRHQARESSVRDTHGEVRRRRRRRRRLRVILHGEFRLDDSHSPDGIQQEKGRGRSGPTAASERDARGRGRPFFCVLLFNSCDGLAIKVPLQWGPPSPVPATKHESPVDLKPPRGNPPVGPGTINRVRWLGRTAALIPAVRHRLFTAPTPACVSTVTREGRHGPADRSQSPSR</sequence>
<feature type="region of interest" description="Disordered" evidence="1">
    <location>
        <begin position="116"/>
        <end position="143"/>
    </location>
</feature>
<name>A0A426XE82_ENSVE</name>
<organism evidence="2 3">
    <name type="scientific">Ensete ventricosum</name>
    <name type="common">Abyssinian banana</name>
    <name type="synonym">Musa ensete</name>
    <dbReference type="NCBI Taxonomy" id="4639"/>
    <lineage>
        <taxon>Eukaryota</taxon>
        <taxon>Viridiplantae</taxon>
        <taxon>Streptophyta</taxon>
        <taxon>Embryophyta</taxon>
        <taxon>Tracheophyta</taxon>
        <taxon>Spermatophyta</taxon>
        <taxon>Magnoliopsida</taxon>
        <taxon>Liliopsida</taxon>
        <taxon>Zingiberales</taxon>
        <taxon>Musaceae</taxon>
        <taxon>Ensete</taxon>
    </lineage>
</organism>
<evidence type="ECO:0000313" key="3">
    <source>
        <dbReference type="Proteomes" id="UP000287651"/>
    </source>
</evidence>
<feature type="region of interest" description="Disordered" evidence="1">
    <location>
        <begin position="175"/>
        <end position="199"/>
    </location>
</feature>